<dbReference type="SUPFAM" id="SSF103642">
    <property type="entry name" value="Sec-C motif"/>
    <property type="match status" value="1"/>
</dbReference>
<sequence length="134" mass="15575">MTPDNKPCPCNSGQAYSNCCEIFIVGNEYPETAEQLMRSRYCAYVEEEIAYLKETLWPRYQTDFDELGTLLRAKDSRWLGLDIVETCQGTKKDKEGIVLFIARSVIGGIVNEQREKSLFRQKSKRWYYVKALPE</sequence>
<comment type="caution">
    <text evidence="2">The sequence shown here is derived from an EMBL/GenBank/DDBJ whole genome shotgun (WGS) entry which is preliminary data.</text>
</comment>
<keyword evidence="3" id="KW-1185">Reference proteome</keyword>
<dbReference type="Proteomes" id="UP001597294">
    <property type="component" value="Unassembled WGS sequence"/>
</dbReference>
<name>A0ABW5BNJ4_9PROT</name>
<dbReference type="Pfam" id="PF02810">
    <property type="entry name" value="SEC-C"/>
    <property type="match status" value="1"/>
</dbReference>
<dbReference type="Pfam" id="PF17775">
    <property type="entry name" value="YchJ_M-like"/>
    <property type="match status" value="1"/>
</dbReference>
<dbReference type="InterPro" id="IPR048469">
    <property type="entry name" value="YchJ-like_M"/>
</dbReference>
<dbReference type="RefSeq" id="WP_380254665.1">
    <property type="nucleotide sequence ID" value="NZ_JBHUII010000013.1"/>
</dbReference>
<protein>
    <submittedName>
        <fullName evidence="2">YchJ family protein</fullName>
    </submittedName>
</protein>
<reference evidence="3" key="1">
    <citation type="journal article" date="2019" name="Int. J. Syst. Evol. Microbiol.">
        <title>The Global Catalogue of Microorganisms (GCM) 10K type strain sequencing project: providing services to taxonomists for standard genome sequencing and annotation.</title>
        <authorList>
            <consortium name="The Broad Institute Genomics Platform"/>
            <consortium name="The Broad Institute Genome Sequencing Center for Infectious Disease"/>
            <person name="Wu L."/>
            <person name="Ma J."/>
        </authorList>
    </citation>
    <scope>NUCLEOTIDE SEQUENCE [LARGE SCALE GENOMIC DNA]</scope>
    <source>
        <strain evidence="3">CGMCC 4.7192</strain>
    </source>
</reference>
<feature type="domain" description="YchJ-like middle NTF2-like" evidence="1">
    <location>
        <begin position="32"/>
        <end position="130"/>
    </location>
</feature>
<dbReference type="SUPFAM" id="SSF54427">
    <property type="entry name" value="NTF2-like"/>
    <property type="match status" value="1"/>
</dbReference>
<dbReference type="InterPro" id="IPR004027">
    <property type="entry name" value="SEC_C_motif"/>
</dbReference>
<organism evidence="2 3">
    <name type="scientific">Kiloniella antarctica</name>
    <dbReference type="NCBI Taxonomy" id="1550907"/>
    <lineage>
        <taxon>Bacteria</taxon>
        <taxon>Pseudomonadati</taxon>
        <taxon>Pseudomonadota</taxon>
        <taxon>Alphaproteobacteria</taxon>
        <taxon>Rhodospirillales</taxon>
        <taxon>Kiloniellaceae</taxon>
        <taxon>Kiloniella</taxon>
    </lineage>
</organism>
<proteinExistence type="predicted"/>
<evidence type="ECO:0000313" key="3">
    <source>
        <dbReference type="Proteomes" id="UP001597294"/>
    </source>
</evidence>
<evidence type="ECO:0000259" key="1">
    <source>
        <dbReference type="Pfam" id="PF17775"/>
    </source>
</evidence>
<gene>
    <name evidence="2" type="ORF">ACFSKO_19100</name>
</gene>
<evidence type="ECO:0000313" key="2">
    <source>
        <dbReference type="EMBL" id="MFD2207728.1"/>
    </source>
</evidence>
<accession>A0ABW5BNJ4</accession>
<dbReference type="InterPro" id="IPR032710">
    <property type="entry name" value="NTF2-like_dom_sf"/>
</dbReference>
<dbReference type="EMBL" id="JBHUII010000013">
    <property type="protein sequence ID" value="MFD2207728.1"/>
    <property type="molecule type" value="Genomic_DNA"/>
</dbReference>
<dbReference type="Gene3D" id="3.10.450.50">
    <property type="match status" value="1"/>
</dbReference>